<dbReference type="PANTHER" id="PTHR48081:SF33">
    <property type="entry name" value="KYNURENINE FORMAMIDASE"/>
    <property type="match status" value="1"/>
</dbReference>
<keyword evidence="4" id="KW-1185">Reference proteome</keyword>
<comment type="caution">
    <text evidence="3">The sequence shown here is derived from an EMBL/GenBank/DDBJ whole genome shotgun (WGS) entry which is preliminary data.</text>
</comment>
<organism evidence="3 4">
    <name type="scientific">Aestuariivirga litoralis</name>
    <dbReference type="NCBI Taxonomy" id="2650924"/>
    <lineage>
        <taxon>Bacteria</taxon>
        <taxon>Pseudomonadati</taxon>
        <taxon>Pseudomonadota</taxon>
        <taxon>Alphaproteobacteria</taxon>
        <taxon>Hyphomicrobiales</taxon>
        <taxon>Aestuariivirgaceae</taxon>
        <taxon>Aestuariivirga</taxon>
    </lineage>
</organism>
<keyword evidence="1 3" id="KW-0378">Hydrolase</keyword>
<dbReference type="AlphaFoldDB" id="A0A2W2ANL6"/>
<evidence type="ECO:0000259" key="2">
    <source>
        <dbReference type="Pfam" id="PF20434"/>
    </source>
</evidence>
<dbReference type="InterPro" id="IPR029058">
    <property type="entry name" value="AB_hydrolase_fold"/>
</dbReference>
<protein>
    <submittedName>
        <fullName evidence="3">Alpha/beta hydrolase</fullName>
    </submittedName>
</protein>
<feature type="domain" description="BD-FAE-like" evidence="2">
    <location>
        <begin position="66"/>
        <end position="165"/>
    </location>
</feature>
<gene>
    <name evidence="3" type="ORF">DK847_11310</name>
</gene>
<reference evidence="4" key="1">
    <citation type="submission" date="2018-06" db="EMBL/GenBank/DDBJ databases">
        <title>Aestuariibacter litoralis strain KCTC 52945T.</title>
        <authorList>
            <person name="Li X."/>
            <person name="Salam N."/>
            <person name="Li J.-L."/>
            <person name="Chen Y.-M."/>
            <person name="Yang Z.-W."/>
            <person name="Zhang L.-Y."/>
            <person name="Han M.-X."/>
            <person name="Xiao M."/>
            <person name="Li W.-J."/>
        </authorList>
    </citation>
    <scope>NUCLEOTIDE SEQUENCE [LARGE SCALE GENOMIC DNA]</scope>
    <source>
        <strain evidence="4">KCTC 52945</strain>
    </source>
</reference>
<proteinExistence type="predicted"/>
<dbReference type="InterPro" id="IPR050300">
    <property type="entry name" value="GDXG_lipolytic_enzyme"/>
</dbReference>
<sequence>MARRQSCSCDKNPAMMDLAAEYNNRAMVPDHAEIIARWHKDASAYRASHEGELDIPYGARPRNRVDLFPADGGQGQGPVIVFIHGGYWRSFDKSTFSHVAGPANAAGFDVAVPGYSLCPDVTVADIIDELRQCCLFLGQRSGRRLVVTGHSAGGHLAAAMAATEWQLYGARQDLIQACLAVSGLFDLRPLMVTPYNDDLRLSAAAAMAASPLFWPMPSRIPFDSWVGAEESFEFRRQARSLAAGWAGFGLPCRYEEVAGENHFSIGDLLARPRHPMTLRLLELARG</sequence>
<dbReference type="InterPro" id="IPR049492">
    <property type="entry name" value="BD-FAE-like_dom"/>
</dbReference>
<evidence type="ECO:0000313" key="3">
    <source>
        <dbReference type="EMBL" id="PZF77025.1"/>
    </source>
</evidence>
<dbReference type="EMBL" id="QKVK01000004">
    <property type="protein sequence ID" value="PZF77025.1"/>
    <property type="molecule type" value="Genomic_DNA"/>
</dbReference>
<accession>A0A2W2ANL6</accession>
<dbReference type="SUPFAM" id="SSF53474">
    <property type="entry name" value="alpha/beta-Hydrolases"/>
    <property type="match status" value="1"/>
</dbReference>
<dbReference type="Gene3D" id="3.40.50.1820">
    <property type="entry name" value="alpha/beta hydrolase"/>
    <property type="match status" value="1"/>
</dbReference>
<dbReference type="PANTHER" id="PTHR48081">
    <property type="entry name" value="AB HYDROLASE SUPERFAMILY PROTEIN C4A8.06C"/>
    <property type="match status" value="1"/>
</dbReference>
<dbReference type="GO" id="GO:0016787">
    <property type="term" value="F:hydrolase activity"/>
    <property type="evidence" value="ECO:0007669"/>
    <property type="project" value="UniProtKB-KW"/>
</dbReference>
<name>A0A2W2ANL6_9HYPH</name>
<evidence type="ECO:0000313" key="4">
    <source>
        <dbReference type="Proteomes" id="UP000248795"/>
    </source>
</evidence>
<evidence type="ECO:0000256" key="1">
    <source>
        <dbReference type="ARBA" id="ARBA00022801"/>
    </source>
</evidence>
<dbReference type="Proteomes" id="UP000248795">
    <property type="component" value="Unassembled WGS sequence"/>
</dbReference>
<dbReference type="Pfam" id="PF20434">
    <property type="entry name" value="BD-FAE"/>
    <property type="match status" value="1"/>
</dbReference>